<organism evidence="1">
    <name type="scientific">Spironucleus salmonicida</name>
    <dbReference type="NCBI Taxonomy" id="348837"/>
    <lineage>
        <taxon>Eukaryota</taxon>
        <taxon>Metamonada</taxon>
        <taxon>Diplomonadida</taxon>
        <taxon>Hexamitidae</taxon>
        <taxon>Hexamitinae</taxon>
        <taxon>Spironucleus</taxon>
    </lineage>
</organism>
<name>V6LKJ6_9EUKA</name>
<proteinExistence type="predicted"/>
<reference evidence="1" key="1">
    <citation type="journal article" date="2014" name="PLoS Genet.">
        <title>The Genome of Spironucleus salmonicida Highlights a Fish Pathogen Adapted to Fluctuating Environments.</title>
        <authorList>
            <person name="Xu F."/>
            <person name="Jerlstrom-Hultqvist J."/>
            <person name="Einarsson E."/>
            <person name="Astvaldsson A."/>
            <person name="Svard S.G."/>
            <person name="Andersson J.O."/>
        </authorList>
    </citation>
    <scope>NUCLEOTIDE SEQUENCE</scope>
</reference>
<evidence type="ECO:0000313" key="1">
    <source>
        <dbReference type="EMBL" id="EST44246.1"/>
    </source>
</evidence>
<accession>V6LKJ6</accession>
<gene>
    <name evidence="1" type="ORF">SS50377_15972</name>
</gene>
<dbReference type="VEuPathDB" id="GiardiaDB:SS50377_21400"/>
<dbReference type="AlphaFoldDB" id="V6LKJ6"/>
<sequence>MSMYGNCQHKMTSDGCLSNSYCPPKNEQEDTACRQCDVNMMPGIYCNCQDNLRLNCSQCNGIFCQACITGFVLQKDKCELQKGNCSLSQNTCPHNTFCQRQNTKSCQSCYNISILDKCNCAGTMIQGCLNCDQNKCLTCISSLILYNGNCVDSIPRIDCRNIGARCPTGTYCRQPEKYALAVLTLTRPAVRITYYASATESSQLDARNAVLKAVSDVIAACVTRTEHVRFQGTVKDQKRAFHAA</sequence>
<dbReference type="EMBL" id="KI546123">
    <property type="protein sequence ID" value="EST44246.1"/>
    <property type="molecule type" value="Genomic_DNA"/>
</dbReference>
<protein>
    <submittedName>
        <fullName evidence="1">Cysteine-rich protein</fullName>
    </submittedName>
</protein>